<proteinExistence type="predicted"/>
<keyword evidence="1" id="KW-0645">Protease</keyword>
<evidence type="ECO:0000256" key="1">
    <source>
        <dbReference type="ARBA" id="ARBA00022670"/>
    </source>
</evidence>
<reference evidence="6" key="1">
    <citation type="submission" date="2016-09" db="EMBL/GenBank/DDBJ databases">
        <authorList>
            <person name="Varghese N."/>
            <person name="Submissions S."/>
        </authorList>
    </citation>
    <scope>NUCLEOTIDE SEQUENCE [LARGE SCALE GENOMIC DNA]</scope>
    <source>
        <strain evidence="6">25nlg</strain>
    </source>
</reference>
<evidence type="ECO:0000313" key="6">
    <source>
        <dbReference type="Proteomes" id="UP000242662"/>
    </source>
</evidence>
<keyword evidence="3" id="KW-0788">Thiol protease</keyword>
<dbReference type="STRING" id="1464122.SAMN05421737_103182"/>
<dbReference type="InterPro" id="IPR042007">
    <property type="entry name" value="Sortase_A"/>
</dbReference>
<dbReference type="AlphaFoldDB" id="A0A1G6HES6"/>
<dbReference type="NCBIfam" id="TIGR01076">
    <property type="entry name" value="sortase_fam"/>
    <property type="match status" value="1"/>
</dbReference>
<dbReference type="SUPFAM" id="SSF63817">
    <property type="entry name" value="Sortase"/>
    <property type="match status" value="1"/>
</dbReference>
<dbReference type="RefSeq" id="WP_090775031.1">
    <property type="nucleotide sequence ID" value="NZ_FMYM01000003.1"/>
</dbReference>
<keyword evidence="2" id="KW-0378">Hydrolase</keyword>
<evidence type="ECO:0000256" key="3">
    <source>
        <dbReference type="ARBA" id="ARBA00022807"/>
    </source>
</evidence>
<dbReference type="InterPro" id="IPR005754">
    <property type="entry name" value="Sortase"/>
</dbReference>
<keyword evidence="6" id="KW-1185">Reference proteome</keyword>
<evidence type="ECO:0000256" key="2">
    <source>
        <dbReference type="ARBA" id="ARBA00022801"/>
    </source>
</evidence>
<feature type="active site" description="Proton donor/acceptor" evidence="4">
    <location>
        <position position="128"/>
    </location>
</feature>
<dbReference type="GO" id="GO:0008234">
    <property type="term" value="F:cysteine-type peptidase activity"/>
    <property type="evidence" value="ECO:0007669"/>
    <property type="project" value="UniProtKB-KW"/>
</dbReference>
<gene>
    <name evidence="5" type="ORF">SAMN05421737_103182</name>
</gene>
<dbReference type="Proteomes" id="UP000242662">
    <property type="component" value="Unassembled WGS sequence"/>
</dbReference>
<protein>
    <submittedName>
        <fullName evidence="5">Sortase A</fullName>
    </submittedName>
</protein>
<dbReference type="OrthoDB" id="1648028at2"/>
<dbReference type="GO" id="GO:0006508">
    <property type="term" value="P:proteolysis"/>
    <property type="evidence" value="ECO:0007669"/>
    <property type="project" value="UniProtKB-KW"/>
</dbReference>
<dbReference type="EMBL" id="FMYM01000003">
    <property type="protein sequence ID" value="SDB91936.1"/>
    <property type="molecule type" value="Genomic_DNA"/>
</dbReference>
<evidence type="ECO:0000256" key="4">
    <source>
        <dbReference type="PIRSR" id="PIRSR605754-1"/>
    </source>
</evidence>
<dbReference type="Gene3D" id="2.40.260.10">
    <property type="entry name" value="Sortase"/>
    <property type="match status" value="1"/>
</dbReference>
<organism evidence="5 6">
    <name type="scientific">Shouchella lonarensis</name>
    <dbReference type="NCBI Taxonomy" id="1464122"/>
    <lineage>
        <taxon>Bacteria</taxon>
        <taxon>Bacillati</taxon>
        <taxon>Bacillota</taxon>
        <taxon>Bacilli</taxon>
        <taxon>Bacillales</taxon>
        <taxon>Bacillaceae</taxon>
        <taxon>Shouchella</taxon>
    </lineage>
</organism>
<dbReference type="InterPro" id="IPR023365">
    <property type="entry name" value="Sortase_dom-sf"/>
</dbReference>
<sequence length="209" mass="23729">MRKKLGLVLLLIGILIITYQPIMNHVISPYFLKRAQANMLQLSNEQLRENQTISFDDAFRFEDIDQVSVLDPFFTVDTSRVLGEISIPSVHIHLPILYGTTNETLKVGAGTMKPEQKMGAGNYALASHNSRNQALLFAPLRKMEEGDTIYIRDDRYTYEYEMISKEIVDPTRVDVIEDRGDTPIITLVSCYSEDGSDRIIITGELVNKK</sequence>
<feature type="active site" description="Acyl-thioester intermediate" evidence="4">
    <location>
        <position position="190"/>
    </location>
</feature>
<name>A0A1G6HES6_9BACI</name>
<evidence type="ECO:0000313" key="5">
    <source>
        <dbReference type="EMBL" id="SDB91936.1"/>
    </source>
</evidence>
<dbReference type="CDD" id="cd06165">
    <property type="entry name" value="Sortase_A"/>
    <property type="match status" value="1"/>
</dbReference>
<accession>A0A1G6HES6</accession>
<dbReference type="Pfam" id="PF04203">
    <property type="entry name" value="Sortase"/>
    <property type="match status" value="1"/>
</dbReference>